<dbReference type="EMBL" id="OX465077">
    <property type="protein sequence ID" value="CAI9269579.1"/>
    <property type="molecule type" value="Genomic_DNA"/>
</dbReference>
<gene>
    <name evidence="1" type="ORF">LSALG_LOCUS9948</name>
</gene>
<name>A0AA35Y6X6_LACSI</name>
<sequence length="267" mass="31063">MSPLEFFIDSKMFALSSFEFEGMVKIQAKADVEEKVLRSLGWTKLNFLNKRRARIEIWFRDTEESEIQMYYEFGIFSTIYGGEDMPNWITNRSMGPSISFTIPSPPNKFRGLNFCCVLTSGFMDQLLDLPVIIINNITKNLIWIYQHYLDIIYLGDKCFTLLSHWIFGMNEMECGDHVTVTVPIPYLYVDQVTKECGVGFVYENGSKDEEEDDLGYYKSWNHIIGGDLTGFQFKTGEYTLHTRRFMDHGNEVDQYFHELVDGACYKG</sequence>
<dbReference type="Proteomes" id="UP001177003">
    <property type="component" value="Chromosome 1"/>
</dbReference>
<evidence type="ECO:0000313" key="1">
    <source>
        <dbReference type="EMBL" id="CAI9269579.1"/>
    </source>
</evidence>
<keyword evidence="2" id="KW-1185">Reference proteome</keyword>
<proteinExistence type="predicted"/>
<evidence type="ECO:0000313" key="2">
    <source>
        <dbReference type="Proteomes" id="UP001177003"/>
    </source>
</evidence>
<protein>
    <submittedName>
        <fullName evidence="1">Uncharacterized protein</fullName>
    </submittedName>
</protein>
<organism evidence="1 2">
    <name type="scientific">Lactuca saligna</name>
    <name type="common">Willowleaf lettuce</name>
    <dbReference type="NCBI Taxonomy" id="75948"/>
    <lineage>
        <taxon>Eukaryota</taxon>
        <taxon>Viridiplantae</taxon>
        <taxon>Streptophyta</taxon>
        <taxon>Embryophyta</taxon>
        <taxon>Tracheophyta</taxon>
        <taxon>Spermatophyta</taxon>
        <taxon>Magnoliopsida</taxon>
        <taxon>eudicotyledons</taxon>
        <taxon>Gunneridae</taxon>
        <taxon>Pentapetalae</taxon>
        <taxon>asterids</taxon>
        <taxon>campanulids</taxon>
        <taxon>Asterales</taxon>
        <taxon>Asteraceae</taxon>
        <taxon>Cichorioideae</taxon>
        <taxon>Cichorieae</taxon>
        <taxon>Lactucinae</taxon>
        <taxon>Lactuca</taxon>
    </lineage>
</organism>
<accession>A0AA35Y6X6</accession>
<dbReference type="AlphaFoldDB" id="A0AA35Y6X6"/>
<reference evidence="1" key="1">
    <citation type="submission" date="2023-04" db="EMBL/GenBank/DDBJ databases">
        <authorList>
            <person name="Vijverberg K."/>
            <person name="Xiong W."/>
            <person name="Schranz E."/>
        </authorList>
    </citation>
    <scope>NUCLEOTIDE SEQUENCE</scope>
</reference>